<accession>A0A517WYG4</accession>
<dbReference type="OrthoDB" id="291415at2"/>
<proteinExistence type="predicted"/>
<protein>
    <submittedName>
        <fullName evidence="2">SOUL heme-binding protein</fullName>
    </submittedName>
</protein>
<feature type="transmembrane region" description="Helical" evidence="1">
    <location>
        <begin position="7"/>
        <end position="23"/>
    </location>
</feature>
<dbReference type="EMBL" id="CP037422">
    <property type="protein sequence ID" value="QDU10288.1"/>
    <property type="molecule type" value="Genomic_DNA"/>
</dbReference>
<dbReference type="PANTHER" id="PTHR11220">
    <property type="entry name" value="HEME-BINDING PROTEIN-RELATED"/>
    <property type="match status" value="1"/>
</dbReference>
<dbReference type="Pfam" id="PF04832">
    <property type="entry name" value="SOUL"/>
    <property type="match status" value="1"/>
</dbReference>
<dbReference type="Proteomes" id="UP000318384">
    <property type="component" value="Chromosome"/>
</dbReference>
<evidence type="ECO:0000313" key="2">
    <source>
        <dbReference type="EMBL" id="QDU10288.1"/>
    </source>
</evidence>
<dbReference type="PANTHER" id="PTHR11220:SF1">
    <property type="entry name" value="HEME-BINDING PROTEIN 2"/>
    <property type="match status" value="1"/>
</dbReference>
<dbReference type="AlphaFoldDB" id="A0A517WYG4"/>
<evidence type="ECO:0000256" key="1">
    <source>
        <dbReference type="SAM" id="Phobius"/>
    </source>
</evidence>
<dbReference type="InterPro" id="IPR006917">
    <property type="entry name" value="SOUL_heme-bd"/>
</dbReference>
<sequence length="198" mass="22567">MARKRMIYFSVVIVVGVLGYYGWKLTARTAYESAEYKVLKAESPFETREYPDLMLVTTNMQFNSQGDDGSFMRLFRYIDGANDDQQKVAMTTPVFMEPKGSEESGQMGFVVPKTVTKQGVPNPANKKVRVQKRVGGRFAVVRFNGRINEKTVAKEEENLRKWMSKKGLIADGDSEYAGYDPPWTPGPFRRNEVLIRLK</sequence>
<reference evidence="2 3" key="1">
    <citation type="submission" date="2019-03" db="EMBL/GenBank/DDBJ databases">
        <title>Deep-cultivation of Planctomycetes and their phenomic and genomic characterization uncovers novel biology.</title>
        <authorList>
            <person name="Wiegand S."/>
            <person name="Jogler M."/>
            <person name="Boedeker C."/>
            <person name="Pinto D."/>
            <person name="Vollmers J."/>
            <person name="Rivas-Marin E."/>
            <person name="Kohn T."/>
            <person name="Peeters S.H."/>
            <person name="Heuer A."/>
            <person name="Rast P."/>
            <person name="Oberbeckmann S."/>
            <person name="Bunk B."/>
            <person name="Jeske O."/>
            <person name="Meyerdierks A."/>
            <person name="Storesund J.E."/>
            <person name="Kallscheuer N."/>
            <person name="Luecker S."/>
            <person name="Lage O.M."/>
            <person name="Pohl T."/>
            <person name="Merkel B.J."/>
            <person name="Hornburger P."/>
            <person name="Mueller R.-W."/>
            <person name="Bruemmer F."/>
            <person name="Labrenz M."/>
            <person name="Spormann A.M."/>
            <person name="Op den Camp H."/>
            <person name="Overmann J."/>
            <person name="Amann R."/>
            <person name="Jetten M.S.M."/>
            <person name="Mascher T."/>
            <person name="Medema M.H."/>
            <person name="Devos D.P."/>
            <person name="Kaster A.-K."/>
            <person name="Ovreas L."/>
            <person name="Rohde M."/>
            <person name="Galperin M.Y."/>
            <person name="Jogler C."/>
        </authorList>
    </citation>
    <scope>NUCLEOTIDE SEQUENCE [LARGE SCALE GENOMIC DNA]</scope>
    <source>
        <strain evidence="2 3">V202</strain>
    </source>
</reference>
<name>A0A517WYG4_9PLAN</name>
<dbReference type="Gene3D" id="3.20.80.10">
    <property type="entry name" value="Regulatory factor, effector binding domain"/>
    <property type="match status" value="1"/>
</dbReference>
<gene>
    <name evidence="2" type="ORF">V202x_36870</name>
</gene>
<keyword evidence="1" id="KW-0472">Membrane</keyword>
<organism evidence="2 3">
    <name type="scientific">Gimesia aquarii</name>
    <dbReference type="NCBI Taxonomy" id="2527964"/>
    <lineage>
        <taxon>Bacteria</taxon>
        <taxon>Pseudomonadati</taxon>
        <taxon>Planctomycetota</taxon>
        <taxon>Planctomycetia</taxon>
        <taxon>Planctomycetales</taxon>
        <taxon>Planctomycetaceae</taxon>
        <taxon>Gimesia</taxon>
    </lineage>
</organism>
<dbReference type="SUPFAM" id="SSF55136">
    <property type="entry name" value="Probable bacterial effector-binding domain"/>
    <property type="match status" value="1"/>
</dbReference>
<keyword evidence="1" id="KW-1133">Transmembrane helix</keyword>
<evidence type="ECO:0000313" key="3">
    <source>
        <dbReference type="Proteomes" id="UP000318384"/>
    </source>
</evidence>
<dbReference type="RefSeq" id="WP_145177809.1">
    <property type="nucleotide sequence ID" value="NZ_CP037422.1"/>
</dbReference>
<keyword evidence="3" id="KW-1185">Reference proteome</keyword>
<dbReference type="InterPro" id="IPR011256">
    <property type="entry name" value="Reg_factor_effector_dom_sf"/>
</dbReference>
<keyword evidence="1" id="KW-0812">Transmembrane</keyword>